<feature type="region of interest" description="Disordered" evidence="1">
    <location>
        <begin position="797"/>
        <end position="816"/>
    </location>
</feature>
<feature type="region of interest" description="Disordered" evidence="1">
    <location>
        <begin position="250"/>
        <end position="302"/>
    </location>
</feature>
<feature type="region of interest" description="Disordered" evidence="1">
    <location>
        <begin position="374"/>
        <end position="398"/>
    </location>
</feature>
<feature type="region of interest" description="Disordered" evidence="1">
    <location>
        <begin position="453"/>
        <end position="482"/>
    </location>
</feature>
<feature type="compositionally biased region" description="Basic and acidic residues" evidence="1">
    <location>
        <begin position="737"/>
        <end position="754"/>
    </location>
</feature>
<dbReference type="AlphaFoldDB" id="A0A1E3HL04"/>
<feature type="compositionally biased region" description="Basic and acidic residues" evidence="1">
    <location>
        <begin position="114"/>
        <end position="138"/>
    </location>
</feature>
<evidence type="ECO:0000313" key="3">
    <source>
        <dbReference type="Proteomes" id="UP000094065"/>
    </source>
</evidence>
<dbReference type="EMBL" id="AWGJ01000008">
    <property type="protein sequence ID" value="ODN77043.1"/>
    <property type="molecule type" value="Genomic_DNA"/>
</dbReference>
<feature type="compositionally biased region" description="Low complexity" evidence="1">
    <location>
        <begin position="162"/>
        <end position="177"/>
    </location>
</feature>
<evidence type="ECO:0000313" key="2">
    <source>
        <dbReference type="EMBL" id="ODN77043.1"/>
    </source>
</evidence>
<feature type="region of interest" description="Disordered" evidence="1">
    <location>
        <begin position="577"/>
        <end position="605"/>
    </location>
</feature>
<name>A0A1E3HL04_9TREE</name>
<reference evidence="2 3" key="1">
    <citation type="submission" date="2016-06" db="EMBL/GenBank/DDBJ databases">
        <title>Evolution of pathogenesis and genome organization in the Tremellales.</title>
        <authorList>
            <person name="Cuomo C."/>
            <person name="Litvintseva A."/>
            <person name="Heitman J."/>
            <person name="Chen Y."/>
            <person name="Sun S."/>
            <person name="Springer D."/>
            <person name="Dromer F."/>
            <person name="Young S."/>
            <person name="Zeng Q."/>
            <person name="Chapman S."/>
            <person name="Gujja S."/>
            <person name="Saif S."/>
            <person name="Birren B."/>
        </authorList>
    </citation>
    <scope>NUCLEOTIDE SEQUENCE [LARGE SCALE GENOMIC DNA]</scope>
    <source>
        <strain evidence="2 3">CBS 6039</strain>
    </source>
</reference>
<keyword evidence="3" id="KW-1185">Reference proteome</keyword>
<evidence type="ECO:0008006" key="4">
    <source>
        <dbReference type="Google" id="ProtNLM"/>
    </source>
</evidence>
<organism evidence="2 3">
    <name type="scientific">Cryptococcus amylolentus CBS 6039</name>
    <dbReference type="NCBI Taxonomy" id="1295533"/>
    <lineage>
        <taxon>Eukaryota</taxon>
        <taxon>Fungi</taxon>
        <taxon>Dikarya</taxon>
        <taxon>Basidiomycota</taxon>
        <taxon>Agaricomycotina</taxon>
        <taxon>Tremellomycetes</taxon>
        <taxon>Tremellales</taxon>
        <taxon>Cryptococcaceae</taxon>
        <taxon>Cryptococcus</taxon>
    </lineage>
</organism>
<accession>A0A1E3HL04</accession>
<gene>
    <name evidence="2" type="ORF">L202_05585</name>
</gene>
<comment type="caution">
    <text evidence="2">The sequence shown here is derived from an EMBL/GenBank/DDBJ whole genome shotgun (WGS) entry which is preliminary data.</text>
</comment>
<feature type="compositionally biased region" description="Low complexity" evidence="1">
    <location>
        <begin position="1"/>
        <end position="18"/>
    </location>
</feature>
<feature type="compositionally biased region" description="Low complexity" evidence="1">
    <location>
        <begin position="254"/>
        <end position="269"/>
    </location>
</feature>
<evidence type="ECO:0000256" key="1">
    <source>
        <dbReference type="SAM" id="MobiDB-lite"/>
    </source>
</evidence>
<feature type="compositionally biased region" description="Pro residues" evidence="1">
    <location>
        <begin position="686"/>
        <end position="705"/>
    </location>
</feature>
<feature type="compositionally biased region" description="Low complexity" evidence="1">
    <location>
        <begin position="652"/>
        <end position="664"/>
    </location>
</feature>
<feature type="region of interest" description="Disordered" evidence="1">
    <location>
        <begin position="828"/>
        <end position="850"/>
    </location>
</feature>
<feature type="compositionally biased region" description="Acidic residues" evidence="1">
    <location>
        <begin position="65"/>
        <end position="78"/>
    </location>
</feature>
<sequence length="850" mass="91173">MQPFLISPSISSAPTATARSKECIPPSFASRRYKDAAANSSPPSHPPPPSHSMPRPRPQPAGLGIEDELSFGSDEDLIADVGEINLPPAQDPSDDHTMKEQRASANGGSRFKLSRGDKKEERSGSKDRYAKEKKDKRNLSKAALVMDPQLESVLDLSNYNDGSTSSGSNPSLPSLTSASMTSVNAKKKGGFRSALRNLGMKKEADPIAVFASKQRLEKIRQVHSNDSFSTGEYTQSIDLSLSTYSSRRTDTTFSSHYHSPTNPNPSSTKSIDDGHSKRGSIASFPARPPAQPNTDTRSKESYPPVTKAILNKFPEAPDAGVQNGHAKSRPTLDIPSPVDSGLYSVLLPPYPTSLPSLENVSILSATVIRREVSSVPEKQRSTSLSSLAGGMGGGNNGAKKLVWTSRQMVLTSFKVGGNTPSASPKDEYPSEGDAQVKTIANLHIFSLPLNTPSSAASPLRSRNRSDSSSSPPGSSHQTELERMTLKGESTAGFWEDAGGERKHVLRIGFGYEARNRDGVEWIVEMRSAEQLREWINQIKSLSTILRAEQEGYGHAINQAYASGTVRGDDLALALSLQRRTPSGSVKKQGSQGGSEGSGDVSPAPVLAPAVAPAVDARMSGEAARAEPPLLPMDSLPRVSAQLNRLDLRSSTRRSSLTSGSPSPSAMKSPGVNGNGLHVPNKHLPPAVTPPTAPLPSLPSDIPPSTYPSLSSHSRSDSMSRRYQPQERPNPLPATVTEEERERPLTEAEKIRLEAQSHPYRATSPPIPQTTEPVAVRPPTPPVVKTKEIPADAQSVLSVPSVASGASTGASRRRAGKRVAVDVMAEFQDDYEPEEEQEPIIEDRPRAIRFA</sequence>
<feature type="compositionally biased region" description="Basic and acidic residues" evidence="1">
    <location>
        <begin position="93"/>
        <end position="102"/>
    </location>
</feature>
<dbReference type="Proteomes" id="UP000094065">
    <property type="component" value="Unassembled WGS sequence"/>
</dbReference>
<dbReference type="RefSeq" id="XP_018992417.1">
    <property type="nucleotide sequence ID" value="XM_019139926.1"/>
</dbReference>
<feature type="compositionally biased region" description="Basic and acidic residues" evidence="1">
    <location>
        <begin position="840"/>
        <end position="850"/>
    </location>
</feature>
<proteinExistence type="predicted"/>
<dbReference type="GeneID" id="30156894"/>
<feature type="region of interest" description="Disordered" evidence="1">
    <location>
        <begin position="315"/>
        <end position="335"/>
    </location>
</feature>
<feature type="compositionally biased region" description="Low complexity" evidence="1">
    <location>
        <begin position="466"/>
        <end position="475"/>
    </location>
</feature>
<feature type="region of interest" description="Disordered" evidence="1">
    <location>
        <begin position="643"/>
        <end position="788"/>
    </location>
</feature>
<feature type="region of interest" description="Disordered" evidence="1">
    <location>
        <begin position="1"/>
        <end position="187"/>
    </location>
</feature>
<feature type="compositionally biased region" description="Pro residues" evidence="1">
    <location>
        <begin position="43"/>
        <end position="59"/>
    </location>
</feature>
<feature type="compositionally biased region" description="Acidic residues" evidence="1">
    <location>
        <begin position="828"/>
        <end position="839"/>
    </location>
</feature>
<dbReference type="OrthoDB" id="2596526at2759"/>
<protein>
    <recommendedName>
        <fullName evidence="4">PH domain-containing protein</fullName>
    </recommendedName>
</protein>